<dbReference type="AlphaFoldDB" id="A0A445GHB2"/>
<name>A0A445GHB2_GLYSO</name>
<evidence type="ECO:0000313" key="2">
    <source>
        <dbReference type="Proteomes" id="UP000289340"/>
    </source>
</evidence>
<keyword evidence="2" id="KW-1185">Reference proteome</keyword>
<evidence type="ECO:0000313" key="1">
    <source>
        <dbReference type="EMBL" id="RZB60553.1"/>
    </source>
</evidence>
<organism evidence="1 2">
    <name type="scientific">Glycine soja</name>
    <name type="common">Wild soybean</name>
    <dbReference type="NCBI Taxonomy" id="3848"/>
    <lineage>
        <taxon>Eukaryota</taxon>
        <taxon>Viridiplantae</taxon>
        <taxon>Streptophyta</taxon>
        <taxon>Embryophyta</taxon>
        <taxon>Tracheophyta</taxon>
        <taxon>Spermatophyta</taxon>
        <taxon>Magnoliopsida</taxon>
        <taxon>eudicotyledons</taxon>
        <taxon>Gunneridae</taxon>
        <taxon>Pentapetalae</taxon>
        <taxon>rosids</taxon>
        <taxon>fabids</taxon>
        <taxon>Fabales</taxon>
        <taxon>Fabaceae</taxon>
        <taxon>Papilionoideae</taxon>
        <taxon>50 kb inversion clade</taxon>
        <taxon>NPAAA clade</taxon>
        <taxon>indigoferoid/millettioid clade</taxon>
        <taxon>Phaseoleae</taxon>
        <taxon>Glycine</taxon>
        <taxon>Glycine subgen. Soja</taxon>
    </lineage>
</organism>
<accession>A0A445GHB2</accession>
<protein>
    <submittedName>
        <fullName evidence="1">Small RNA degrading nuclease 2</fullName>
    </submittedName>
</protein>
<proteinExistence type="predicted"/>
<dbReference type="Proteomes" id="UP000289340">
    <property type="component" value="Chromosome 16"/>
</dbReference>
<comment type="caution">
    <text evidence="1">The sequence shown here is derived from an EMBL/GenBank/DDBJ whole genome shotgun (WGS) entry which is preliminary data.</text>
</comment>
<feature type="non-terminal residue" evidence="1">
    <location>
        <position position="138"/>
    </location>
</feature>
<dbReference type="EMBL" id="QZWG01000016">
    <property type="protein sequence ID" value="RZB60553.1"/>
    <property type="molecule type" value="Genomic_DNA"/>
</dbReference>
<sequence>MFVIDCEMVLNEDKAKALVKAVLHREVKEKGVPHNCLDDVCASMGLFLVKIEHVVDIEFPILLVQEHVLESEMSRLLRHKIPNTVNNETLHKIVLGDFKIELKPSRRGQGVNYSALEIFKIPQEADEAYENVQGSQLK</sequence>
<gene>
    <name evidence="1" type="ORF">D0Y65_043354</name>
</gene>
<reference evidence="1 2" key="1">
    <citation type="submission" date="2018-09" db="EMBL/GenBank/DDBJ databases">
        <title>A high-quality reference genome of wild soybean provides a powerful tool to mine soybean genomes.</title>
        <authorList>
            <person name="Xie M."/>
            <person name="Chung C.Y.L."/>
            <person name="Li M.-W."/>
            <person name="Wong F.-L."/>
            <person name="Chan T.-F."/>
            <person name="Lam H.-M."/>
        </authorList>
    </citation>
    <scope>NUCLEOTIDE SEQUENCE [LARGE SCALE GENOMIC DNA]</scope>
    <source>
        <strain evidence="2">cv. W05</strain>
        <tissue evidence="1">Hypocotyl of etiolated seedlings</tissue>
    </source>
</reference>